<feature type="domain" description="Glycosyl transferase family 1" evidence="2">
    <location>
        <begin position="203"/>
        <end position="376"/>
    </location>
</feature>
<dbReference type="InterPro" id="IPR001296">
    <property type="entry name" value="Glyco_trans_1"/>
</dbReference>
<reference evidence="4 5" key="1">
    <citation type="submission" date="2019-03" db="EMBL/GenBank/DDBJ databases">
        <title>Deep-cultivation of Planctomycetes and their phenomic and genomic characterization uncovers novel biology.</title>
        <authorList>
            <person name="Wiegand S."/>
            <person name="Jogler M."/>
            <person name="Boedeker C."/>
            <person name="Pinto D."/>
            <person name="Vollmers J."/>
            <person name="Rivas-Marin E."/>
            <person name="Kohn T."/>
            <person name="Peeters S.H."/>
            <person name="Heuer A."/>
            <person name="Rast P."/>
            <person name="Oberbeckmann S."/>
            <person name="Bunk B."/>
            <person name="Jeske O."/>
            <person name="Meyerdierks A."/>
            <person name="Storesund J.E."/>
            <person name="Kallscheuer N."/>
            <person name="Luecker S."/>
            <person name="Lage O.M."/>
            <person name="Pohl T."/>
            <person name="Merkel B.J."/>
            <person name="Hornburger P."/>
            <person name="Mueller R.-W."/>
            <person name="Bruemmer F."/>
            <person name="Labrenz M."/>
            <person name="Spormann A.M."/>
            <person name="Op den Camp H."/>
            <person name="Overmann J."/>
            <person name="Amann R."/>
            <person name="Jetten M.S.M."/>
            <person name="Mascher T."/>
            <person name="Medema M.H."/>
            <person name="Devos D.P."/>
            <person name="Kaster A.-K."/>
            <person name="Ovreas L."/>
            <person name="Rohde M."/>
            <person name="Galperin M.Y."/>
            <person name="Jogler C."/>
        </authorList>
    </citation>
    <scope>NUCLEOTIDE SEQUENCE [LARGE SCALE GENOMIC DNA]</scope>
    <source>
        <strain evidence="4 5">Enr13</strain>
    </source>
</reference>
<proteinExistence type="predicted"/>
<keyword evidence="4" id="KW-0328">Glycosyltransferase</keyword>
<gene>
    <name evidence="4" type="primary">mshA_1</name>
    <name evidence="4" type="ORF">Enr13x_05600</name>
</gene>
<dbReference type="PANTHER" id="PTHR46401">
    <property type="entry name" value="GLYCOSYLTRANSFERASE WBBK-RELATED"/>
    <property type="match status" value="1"/>
</dbReference>
<evidence type="ECO:0000313" key="4">
    <source>
        <dbReference type="EMBL" id="QDV40724.1"/>
    </source>
</evidence>
<dbReference type="EC" id="2.4.1.250" evidence="4"/>
<sequence>MHVLFVHQNFPAQFGQIANHLVRKHGWQCTFASQHGGEIEGIGRVLYEPRSGARAETNFCSRTFENQIWNSTALFDALRSRPDVQPDLIVGHSGMVSTLYLRELYDAPIINYFEFFYRTHDSDIDFRVDLPPCDTATLLRARTRNAMLLLDLENCDAGYAPTVFQQSQLPAEFQPKIRTIFDGIDTEFWKPVERPSRRVAAIDIPSDHRVLTYVSRGMESMRGFDIFMQIADRVCRERQDVTVLVIGEDRIAYGGDARFTEGKTFKEWFLSKHPIDLSRIHFVGRVRPSELVQVFSLSDVHLYLTVPFTLSWSLLNAMSCGALAIGSDTAPVRELIEDGTNGLLVDFFQIDRWVELVLQVLDDPAAFDPLRKAARQTVLDSYTLPKCLDKMLALYRELGVGVDAHSSTDP</sequence>
<dbReference type="AlphaFoldDB" id="A0A518HIP1"/>
<dbReference type="Gene3D" id="3.40.50.2000">
    <property type="entry name" value="Glycogen Phosphorylase B"/>
    <property type="match status" value="2"/>
</dbReference>
<dbReference type="SUPFAM" id="SSF53756">
    <property type="entry name" value="UDP-Glycosyltransferase/glycogen phosphorylase"/>
    <property type="match status" value="1"/>
</dbReference>
<evidence type="ECO:0000256" key="1">
    <source>
        <dbReference type="ARBA" id="ARBA00022679"/>
    </source>
</evidence>
<name>A0A518HIP1_9BACT</name>
<evidence type="ECO:0000259" key="2">
    <source>
        <dbReference type="Pfam" id="PF00534"/>
    </source>
</evidence>
<dbReference type="PANTHER" id="PTHR46401:SF2">
    <property type="entry name" value="GLYCOSYLTRANSFERASE WBBK-RELATED"/>
    <property type="match status" value="1"/>
</dbReference>
<feature type="domain" description="Glycosyl transferase family 4" evidence="3">
    <location>
        <begin position="26"/>
        <end position="187"/>
    </location>
</feature>
<organism evidence="4 5">
    <name type="scientific">Stieleria neptunia</name>
    <dbReference type="NCBI Taxonomy" id="2527979"/>
    <lineage>
        <taxon>Bacteria</taxon>
        <taxon>Pseudomonadati</taxon>
        <taxon>Planctomycetota</taxon>
        <taxon>Planctomycetia</taxon>
        <taxon>Pirellulales</taxon>
        <taxon>Pirellulaceae</taxon>
        <taxon>Stieleria</taxon>
    </lineage>
</organism>
<dbReference type="OrthoDB" id="9793726at2"/>
<evidence type="ECO:0000259" key="3">
    <source>
        <dbReference type="Pfam" id="PF12000"/>
    </source>
</evidence>
<evidence type="ECO:0000313" key="5">
    <source>
        <dbReference type="Proteomes" id="UP000319004"/>
    </source>
</evidence>
<dbReference type="Pfam" id="PF12000">
    <property type="entry name" value="Glyco_trans_4_3"/>
    <property type="match status" value="1"/>
</dbReference>
<dbReference type="InterPro" id="IPR022623">
    <property type="entry name" value="Glyco_trans_4"/>
</dbReference>
<dbReference type="Proteomes" id="UP000319004">
    <property type="component" value="Chromosome"/>
</dbReference>
<dbReference type="Pfam" id="PF00534">
    <property type="entry name" value="Glycos_transf_1"/>
    <property type="match status" value="1"/>
</dbReference>
<dbReference type="GO" id="GO:0009103">
    <property type="term" value="P:lipopolysaccharide biosynthetic process"/>
    <property type="evidence" value="ECO:0007669"/>
    <property type="project" value="TreeGrafter"/>
</dbReference>
<accession>A0A518HIP1</accession>
<dbReference type="RefSeq" id="WP_145384549.1">
    <property type="nucleotide sequence ID" value="NZ_CP037423.1"/>
</dbReference>
<protein>
    <submittedName>
        <fullName evidence="4">D-inositol 3-phosphate glycosyltransferase</fullName>
        <ecNumber evidence="4">2.4.1.250</ecNumber>
    </submittedName>
</protein>
<dbReference type="KEGG" id="snep:Enr13x_05600"/>
<keyword evidence="5" id="KW-1185">Reference proteome</keyword>
<dbReference type="EMBL" id="CP037423">
    <property type="protein sequence ID" value="QDV40724.1"/>
    <property type="molecule type" value="Genomic_DNA"/>
</dbReference>
<keyword evidence="1 4" id="KW-0808">Transferase</keyword>
<dbReference type="GO" id="GO:0102710">
    <property type="term" value="F:D-inositol-3-phosphate glycosyltransferase activity"/>
    <property type="evidence" value="ECO:0007669"/>
    <property type="project" value="UniProtKB-EC"/>
</dbReference>